<dbReference type="AlphaFoldDB" id="A0A372GQ99"/>
<organism evidence="1 2">
    <name type="scientific">Actinomadura spongiicola</name>
    <dbReference type="NCBI Taxonomy" id="2303421"/>
    <lineage>
        <taxon>Bacteria</taxon>
        <taxon>Bacillati</taxon>
        <taxon>Actinomycetota</taxon>
        <taxon>Actinomycetes</taxon>
        <taxon>Streptosporangiales</taxon>
        <taxon>Thermomonosporaceae</taxon>
        <taxon>Actinomadura</taxon>
    </lineage>
</organism>
<dbReference type="RefSeq" id="WP_117397943.1">
    <property type="nucleotide sequence ID" value="NZ_QVNQ01000001.1"/>
</dbReference>
<dbReference type="EMBL" id="QVNQ01000001">
    <property type="protein sequence ID" value="RFS87495.1"/>
    <property type="molecule type" value="Genomic_DNA"/>
</dbReference>
<name>A0A372GQ99_9ACTN</name>
<reference evidence="1 2" key="1">
    <citation type="submission" date="2018-08" db="EMBL/GenBank/DDBJ databases">
        <title>Actinomadura spongicola sp. nov., isolated from marine sponge Leucetta chagosensis.</title>
        <authorList>
            <person name="Li L."/>
            <person name="Lin H.W."/>
        </authorList>
    </citation>
    <scope>NUCLEOTIDE SEQUENCE [LARGE SCALE GENOMIC DNA]</scope>
    <source>
        <strain evidence="1 2">LHW52907</strain>
    </source>
</reference>
<keyword evidence="2" id="KW-1185">Reference proteome</keyword>
<dbReference type="Proteomes" id="UP000262882">
    <property type="component" value="Unassembled WGS sequence"/>
</dbReference>
<accession>A0A372GQ99</accession>
<protein>
    <submittedName>
        <fullName evidence="1">Uncharacterized protein</fullName>
    </submittedName>
</protein>
<gene>
    <name evidence="1" type="ORF">D0T12_04570</name>
</gene>
<evidence type="ECO:0000313" key="1">
    <source>
        <dbReference type="EMBL" id="RFS87495.1"/>
    </source>
</evidence>
<comment type="caution">
    <text evidence="1">The sequence shown here is derived from an EMBL/GenBank/DDBJ whole genome shotgun (WGS) entry which is preliminary data.</text>
</comment>
<dbReference type="OrthoDB" id="3785744at2"/>
<sequence>MPRMYVLGVPENEGFLDVAEQDARLTIDSVGPYFRISSAGPILIDRRATGCRHAVWYSAVAGLENAIITQHDKDALRVESR</sequence>
<proteinExistence type="predicted"/>
<evidence type="ECO:0000313" key="2">
    <source>
        <dbReference type="Proteomes" id="UP000262882"/>
    </source>
</evidence>